<sequence>MYIFLITFVALLLVVLMMSVGWIFSKKKISGSCGGIGALGMDKACDCEEVCDDHKLYQIEEPDSAAK</sequence>
<dbReference type="PANTHER" id="PTHR40691">
    <property type="entry name" value="(NA+)-NQR MATURATION NQRM"/>
    <property type="match status" value="1"/>
</dbReference>
<evidence type="ECO:0000313" key="2">
    <source>
        <dbReference type="Proteomes" id="UP000244906"/>
    </source>
</evidence>
<dbReference type="OrthoDB" id="8455822at2"/>
<dbReference type="EMBL" id="QDDL01000003">
    <property type="protein sequence ID" value="PVZ69740.1"/>
    <property type="molecule type" value="Genomic_DNA"/>
</dbReference>
<dbReference type="InterPro" id="IPR007495">
    <property type="entry name" value="NqrM"/>
</dbReference>
<dbReference type="PANTHER" id="PTHR40691:SF3">
    <property type="entry name" value="(NA+)-NQR MATURATION NQRM"/>
    <property type="match status" value="1"/>
</dbReference>
<evidence type="ECO:0008006" key="3">
    <source>
        <dbReference type="Google" id="ProtNLM"/>
    </source>
</evidence>
<comment type="caution">
    <text evidence="1">The sequence shown here is derived from an EMBL/GenBank/DDBJ whole genome shotgun (WGS) entry which is preliminary data.</text>
</comment>
<evidence type="ECO:0000313" key="1">
    <source>
        <dbReference type="EMBL" id="PVZ69740.1"/>
    </source>
</evidence>
<gene>
    <name evidence="1" type="ORF">DC094_10595</name>
</gene>
<reference evidence="1 2" key="1">
    <citation type="submission" date="2018-04" db="EMBL/GenBank/DDBJ databases">
        <title>Thalassorhabdus spongiae gen. nov., sp. nov., isolated from a marine sponge in South-West Iceland.</title>
        <authorList>
            <person name="Knobloch S."/>
            <person name="Daussin A."/>
            <person name="Johannsson R."/>
            <person name="Marteinsson V.T."/>
        </authorList>
    </citation>
    <scope>NUCLEOTIDE SEQUENCE [LARGE SCALE GENOMIC DNA]</scope>
    <source>
        <strain evidence="1 2">Hp12</strain>
    </source>
</reference>
<name>A0A2V1H241_9GAMM</name>
<protein>
    <recommendedName>
        <fullName evidence="3">Na(+)-translocating NADH-quinone reductase subunit E</fullName>
    </recommendedName>
</protein>
<organism evidence="1 2">
    <name type="scientific">Pelagibaculum spongiae</name>
    <dbReference type="NCBI Taxonomy" id="2080658"/>
    <lineage>
        <taxon>Bacteria</taxon>
        <taxon>Pseudomonadati</taxon>
        <taxon>Pseudomonadota</taxon>
        <taxon>Gammaproteobacteria</taxon>
        <taxon>Oceanospirillales</taxon>
        <taxon>Pelagibaculum</taxon>
    </lineage>
</organism>
<keyword evidence="2" id="KW-1185">Reference proteome</keyword>
<dbReference type="Proteomes" id="UP000244906">
    <property type="component" value="Unassembled WGS sequence"/>
</dbReference>
<dbReference type="RefSeq" id="WP_116687071.1">
    <property type="nucleotide sequence ID" value="NZ_CAWNYD010000003.1"/>
</dbReference>
<dbReference type="Pfam" id="PF04400">
    <property type="entry name" value="NqrM"/>
    <property type="match status" value="1"/>
</dbReference>
<accession>A0A2V1H241</accession>
<dbReference type="AlphaFoldDB" id="A0A2V1H241"/>
<proteinExistence type="predicted"/>